<dbReference type="Proteomes" id="UP001590951">
    <property type="component" value="Unassembled WGS sequence"/>
</dbReference>
<evidence type="ECO:0000313" key="3">
    <source>
        <dbReference type="Proteomes" id="UP001590951"/>
    </source>
</evidence>
<reference evidence="2 3" key="1">
    <citation type="submission" date="2024-09" db="EMBL/GenBank/DDBJ databases">
        <title>Rethinking Asexuality: The Enigmatic Case of Functional Sexual Genes in Lepraria (Stereocaulaceae).</title>
        <authorList>
            <person name="Doellman M."/>
            <person name="Sun Y."/>
            <person name="Barcenas-Pena A."/>
            <person name="Lumbsch H.T."/>
            <person name="Grewe F."/>
        </authorList>
    </citation>
    <scope>NUCLEOTIDE SEQUENCE [LARGE SCALE GENOMIC DNA]</scope>
    <source>
        <strain evidence="2 3">Grewe 0041</strain>
    </source>
</reference>
<comment type="caution">
    <text evidence="2">The sequence shown here is derived from an EMBL/GenBank/DDBJ whole genome shotgun (WGS) entry which is preliminary data.</text>
</comment>
<keyword evidence="1" id="KW-0732">Signal</keyword>
<protein>
    <submittedName>
        <fullName evidence="2">Uncharacterized protein</fullName>
    </submittedName>
</protein>
<evidence type="ECO:0000313" key="2">
    <source>
        <dbReference type="EMBL" id="KAL2053471.1"/>
    </source>
</evidence>
<dbReference type="EMBL" id="JBHFEH010000020">
    <property type="protein sequence ID" value="KAL2053471.1"/>
    <property type="molecule type" value="Genomic_DNA"/>
</dbReference>
<feature type="chain" id="PRO_5045084789" evidence="1">
    <location>
        <begin position="20"/>
        <end position="119"/>
    </location>
</feature>
<gene>
    <name evidence="2" type="ORF">ABVK25_006122</name>
</gene>
<accession>A0ABR4B6I3</accession>
<keyword evidence="3" id="KW-1185">Reference proteome</keyword>
<organism evidence="2 3">
    <name type="scientific">Lepraria finkii</name>
    <dbReference type="NCBI Taxonomy" id="1340010"/>
    <lineage>
        <taxon>Eukaryota</taxon>
        <taxon>Fungi</taxon>
        <taxon>Dikarya</taxon>
        <taxon>Ascomycota</taxon>
        <taxon>Pezizomycotina</taxon>
        <taxon>Lecanoromycetes</taxon>
        <taxon>OSLEUM clade</taxon>
        <taxon>Lecanoromycetidae</taxon>
        <taxon>Lecanorales</taxon>
        <taxon>Lecanorineae</taxon>
        <taxon>Stereocaulaceae</taxon>
        <taxon>Lepraria</taxon>
    </lineage>
</organism>
<feature type="signal peptide" evidence="1">
    <location>
        <begin position="1"/>
        <end position="19"/>
    </location>
</feature>
<evidence type="ECO:0000256" key="1">
    <source>
        <dbReference type="SAM" id="SignalP"/>
    </source>
</evidence>
<sequence>MTICLHLSLLTSLFYASTSNSTTTGVTLTTPHPSNSTFPQHPTSPPPYPCFPISRHFTTPRPFFLDCTAAILLLPDSVALGIFHTSGPIDDYSLPIQKTSGTCRVIVDLVSVVAEEKGS</sequence>
<name>A0ABR4B6I3_9LECA</name>
<proteinExistence type="predicted"/>